<dbReference type="InterPro" id="IPR046867">
    <property type="entry name" value="AldOxase/xan_DH_MoCoBD2"/>
</dbReference>
<evidence type="ECO:0000256" key="1">
    <source>
        <dbReference type="ARBA" id="ARBA00022505"/>
    </source>
</evidence>
<dbReference type="InterPro" id="IPR008274">
    <property type="entry name" value="AldOxase/xan_DH_MoCoBD1"/>
</dbReference>
<reference evidence="4" key="1">
    <citation type="journal article" date="2014" name="Int. J. Syst. Evol. Microbiol.">
        <title>Complete genome sequence of Corynebacterium casei LMG S-19264T (=DSM 44701T), isolated from a smear-ripened cheese.</title>
        <authorList>
            <consortium name="US DOE Joint Genome Institute (JGI-PGF)"/>
            <person name="Walter F."/>
            <person name="Albersmeier A."/>
            <person name="Kalinowski J."/>
            <person name="Ruckert C."/>
        </authorList>
    </citation>
    <scope>NUCLEOTIDE SEQUENCE</scope>
    <source>
        <strain evidence="4">JCM 17251</strain>
    </source>
</reference>
<dbReference type="EMBL" id="BMOS01000033">
    <property type="protein sequence ID" value="GGN64846.1"/>
    <property type="molecule type" value="Genomic_DNA"/>
</dbReference>
<dbReference type="Pfam" id="PF20256">
    <property type="entry name" value="MoCoBD_2"/>
    <property type="match status" value="1"/>
</dbReference>
<dbReference type="InterPro" id="IPR000674">
    <property type="entry name" value="Ald_Oxase/Xan_DH_a/b"/>
</dbReference>
<evidence type="ECO:0000256" key="2">
    <source>
        <dbReference type="ARBA" id="ARBA00023002"/>
    </source>
</evidence>
<reference evidence="4" key="2">
    <citation type="submission" date="2020-09" db="EMBL/GenBank/DDBJ databases">
        <authorList>
            <person name="Sun Q."/>
            <person name="Ohkuma M."/>
        </authorList>
    </citation>
    <scope>NUCLEOTIDE SEQUENCE</scope>
    <source>
        <strain evidence="4">JCM 17251</strain>
    </source>
</reference>
<dbReference type="RefSeq" id="WP_188858994.1">
    <property type="nucleotide sequence ID" value="NZ_BMOS01000033.1"/>
</dbReference>
<dbReference type="SUPFAM" id="SSF56003">
    <property type="entry name" value="Molybdenum cofactor-binding domain"/>
    <property type="match status" value="1"/>
</dbReference>
<keyword evidence="1" id="KW-0500">Molybdenum</keyword>
<feature type="domain" description="Aldehyde oxidase/xanthine dehydrogenase a/b hammerhead" evidence="3">
    <location>
        <begin position="23"/>
        <end position="127"/>
    </location>
</feature>
<dbReference type="InterPro" id="IPR016208">
    <property type="entry name" value="Ald_Oxase/xanthine_DH-like"/>
</dbReference>
<dbReference type="Pfam" id="PF01315">
    <property type="entry name" value="Ald_Xan_dh_C"/>
    <property type="match status" value="1"/>
</dbReference>
<dbReference type="Gene3D" id="3.90.1170.50">
    <property type="entry name" value="Aldehyde oxidase/xanthine dehydrogenase, a/b hammerhead"/>
    <property type="match status" value="1"/>
</dbReference>
<comment type="caution">
    <text evidence="4">The sequence shown here is derived from an EMBL/GenBank/DDBJ whole genome shotgun (WGS) entry which is preliminary data.</text>
</comment>
<dbReference type="GO" id="GO:0005506">
    <property type="term" value="F:iron ion binding"/>
    <property type="evidence" value="ECO:0007669"/>
    <property type="project" value="InterPro"/>
</dbReference>
<evidence type="ECO:0000313" key="4">
    <source>
        <dbReference type="EMBL" id="GGN64846.1"/>
    </source>
</evidence>
<proteinExistence type="predicted"/>
<dbReference type="SMART" id="SM01008">
    <property type="entry name" value="Ald_Xan_dh_C"/>
    <property type="match status" value="1"/>
</dbReference>
<sequence>MNSNNFSVVGKSVPRVDIADKASGRTKYTNDLSSPGMLHAKLHISDRAHAMIHSINLKKAWEVSGVRAIITGESFPFPVGPLLADRPPLALKKVRYFGEPIALVVADTEQQAKKAAMLIEVVYEDLPVVNSPSEALKSDTPLIHEDLGSYKVQVKGVYPVPNTNIANLTKIRKGNLEAGWKNSDVKIDSKVSFGPSDHAALETRSARAEIKPSGHVIVHTASQGPFYVRKLLSQFFHIKPGMITVHTPAVGGAFGGKGAVQLEFLAYLASRAVGGKLVNLQNSREEDLMASPVHIGLEARVKLGATQEGKLQAAEIEYLFDGGAYSDTGAGISKAAASDCTGPYSIENVYCDSYCMYTNHPYATSFRGFGHPELTFAIERAMDKLAEKLNMDPLELRLLNAIKPGDTTPTQVHLNASNIGDISACLLRMKEMLNWNPDTQIMKTEDGKIRAKGISCLWKTSSTPPNATAGAVLTFNTDGSVNLSCAAIEVGQGTKTVLAQILAEKMKMAMKDIHVKLEVNTHHDPHQWKTVASSTTYIAGRAVMAAADDAITQLKKIGAVALKCLPDDLEVGNSRVYVKDSPEYGVKITDLAVGYKYPDGNTVGGLVLGEGSYNVRHLTPLDPETGFGKPGPQWAVGVQAVEVEFNPEDFTYRVLKSATVLDAGKVINPQAAIGQMRGGMYMGLSWASRESFIFDGHGKILNPQLRTYDILRSSEIPEYLVDFVETPLVDGPYGARGMGEYGVIGMAGALGNALAKACGTDLYQLPLTHERIWGSMKGGGR</sequence>
<dbReference type="Gene3D" id="3.30.365.10">
    <property type="entry name" value="Aldehyde oxidase/xanthine dehydrogenase, molybdopterin binding domain"/>
    <property type="match status" value="4"/>
</dbReference>
<organism evidence="4 5">
    <name type="scientific">Oceanobacillus indicireducens</name>
    <dbReference type="NCBI Taxonomy" id="1004261"/>
    <lineage>
        <taxon>Bacteria</taxon>
        <taxon>Bacillati</taxon>
        <taxon>Bacillota</taxon>
        <taxon>Bacilli</taxon>
        <taxon>Bacillales</taxon>
        <taxon>Bacillaceae</taxon>
        <taxon>Oceanobacillus</taxon>
    </lineage>
</organism>
<evidence type="ECO:0000313" key="5">
    <source>
        <dbReference type="Proteomes" id="UP000624041"/>
    </source>
</evidence>
<dbReference type="Proteomes" id="UP000624041">
    <property type="component" value="Unassembled WGS sequence"/>
</dbReference>
<dbReference type="GO" id="GO:0016491">
    <property type="term" value="F:oxidoreductase activity"/>
    <property type="evidence" value="ECO:0007669"/>
    <property type="project" value="UniProtKB-KW"/>
</dbReference>
<dbReference type="InterPro" id="IPR036856">
    <property type="entry name" value="Ald_Oxase/Xan_DH_a/b_sf"/>
</dbReference>
<name>A0A918D4R6_9BACI</name>
<protein>
    <submittedName>
        <fullName evidence="4">Xanthine dehydrogenase, molybdenum binding subunit</fullName>
    </submittedName>
</protein>
<keyword evidence="5" id="KW-1185">Reference proteome</keyword>
<dbReference type="SUPFAM" id="SSF54665">
    <property type="entry name" value="CO dehydrogenase molybdoprotein N-domain-like"/>
    <property type="match status" value="1"/>
</dbReference>
<evidence type="ECO:0000259" key="3">
    <source>
        <dbReference type="SMART" id="SM01008"/>
    </source>
</evidence>
<dbReference type="InterPro" id="IPR037165">
    <property type="entry name" value="AldOxase/xan_DH_Mopterin-bd_sf"/>
</dbReference>
<dbReference type="PANTHER" id="PTHR11908:SF132">
    <property type="entry name" value="ALDEHYDE OXIDASE 1-RELATED"/>
    <property type="match status" value="1"/>
</dbReference>
<dbReference type="PANTHER" id="PTHR11908">
    <property type="entry name" value="XANTHINE DEHYDROGENASE"/>
    <property type="match status" value="1"/>
</dbReference>
<gene>
    <name evidence="4" type="primary">xdhA1</name>
    <name evidence="4" type="ORF">GCM10007971_33130</name>
</gene>
<dbReference type="AlphaFoldDB" id="A0A918D4R6"/>
<keyword evidence="2" id="KW-0560">Oxidoreductase</keyword>
<accession>A0A918D4R6</accession>
<dbReference type="Pfam" id="PF02738">
    <property type="entry name" value="MoCoBD_1"/>
    <property type="match status" value="1"/>
</dbReference>